<keyword evidence="2" id="KW-1185">Reference proteome</keyword>
<dbReference type="PANTHER" id="PTHR42060:SF1">
    <property type="entry name" value="NHL REPEAT-CONTAINING PROTEIN"/>
    <property type="match status" value="1"/>
</dbReference>
<dbReference type="SUPFAM" id="SSF63829">
    <property type="entry name" value="Calcium-dependent phosphotriesterase"/>
    <property type="match status" value="1"/>
</dbReference>
<protein>
    <recommendedName>
        <fullName evidence="3">SMP-30/Gluconolactonase/LRE-like region domain-containing protein</fullName>
    </recommendedName>
</protein>
<dbReference type="PANTHER" id="PTHR42060">
    <property type="entry name" value="NHL REPEAT-CONTAINING PROTEIN-RELATED"/>
    <property type="match status" value="1"/>
</dbReference>
<accession>A0A8H6J995</accession>
<dbReference type="InterPro" id="IPR052998">
    <property type="entry name" value="Hetero-Diels-Alderase-like"/>
</dbReference>
<dbReference type="AlphaFoldDB" id="A0A8H6J995"/>
<reference evidence="1" key="1">
    <citation type="journal article" date="2020" name="Phytopathology">
        <title>Genome Sequence Resources of Colletotrichum truncatum, C. plurivorum, C. musicola, and C. sojae: Four Species Pathogenic to Soybean (Glycine max).</title>
        <authorList>
            <person name="Rogerio F."/>
            <person name="Boufleur T.R."/>
            <person name="Ciampi-Guillardi M."/>
            <person name="Sukno S.A."/>
            <person name="Thon M.R."/>
            <person name="Massola Junior N.S."/>
            <person name="Baroncelli R."/>
        </authorList>
    </citation>
    <scope>NUCLEOTIDE SEQUENCE</scope>
    <source>
        <strain evidence="1">LFN00145</strain>
    </source>
</reference>
<evidence type="ECO:0008006" key="3">
    <source>
        <dbReference type="Google" id="ProtNLM"/>
    </source>
</evidence>
<organism evidence="1 2">
    <name type="scientific">Colletotrichum plurivorum</name>
    <dbReference type="NCBI Taxonomy" id="2175906"/>
    <lineage>
        <taxon>Eukaryota</taxon>
        <taxon>Fungi</taxon>
        <taxon>Dikarya</taxon>
        <taxon>Ascomycota</taxon>
        <taxon>Pezizomycotina</taxon>
        <taxon>Sordariomycetes</taxon>
        <taxon>Hypocreomycetidae</taxon>
        <taxon>Glomerellales</taxon>
        <taxon>Glomerellaceae</taxon>
        <taxon>Colletotrichum</taxon>
        <taxon>Colletotrichum orchidearum species complex</taxon>
    </lineage>
</organism>
<proteinExistence type="predicted"/>
<dbReference type="Proteomes" id="UP000654918">
    <property type="component" value="Unassembled WGS sequence"/>
</dbReference>
<dbReference type="InterPro" id="IPR011042">
    <property type="entry name" value="6-blade_b-propeller_TolB-like"/>
</dbReference>
<comment type="caution">
    <text evidence="1">The sequence shown here is derived from an EMBL/GenBank/DDBJ whole genome shotgun (WGS) entry which is preliminary data.</text>
</comment>
<evidence type="ECO:0000313" key="1">
    <source>
        <dbReference type="EMBL" id="KAF6808929.1"/>
    </source>
</evidence>
<gene>
    <name evidence="1" type="ORF">CPLU01_15590</name>
</gene>
<dbReference type="Gene3D" id="2.120.10.30">
    <property type="entry name" value="TolB, C-terminal domain"/>
    <property type="match status" value="1"/>
</dbReference>
<evidence type="ECO:0000313" key="2">
    <source>
        <dbReference type="Proteomes" id="UP000654918"/>
    </source>
</evidence>
<name>A0A8H6J995_9PEZI</name>
<dbReference type="EMBL" id="WIGO01000555">
    <property type="protein sequence ID" value="KAF6808929.1"/>
    <property type="molecule type" value="Genomic_DNA"/>
</dbReference>
<sequence>MTKGSDFRLTEFNSIMARPTLTLCPLFFLAISSALTARLVAQVPGTWFENLAIRPNGNILLTTCYSPGAGLRELSAPGRNSSQLRSHPAPQSVNCLLGITETTPDVFVLAASNVSFSAGGERGAAALFAVDFNHGPDPQPALIASLPDGVLLNGAASVPENPHVVLVADSILGQAWRVDTRTGDVSVGVRVPEMGADQTAGPATGINGLKIRGGYLWWTNSATATLYKIRLTPEGRAACGAEAERVAVLSASVADDFVFGSGDGNVAWVATNRDGRVFAVGPDGDGEPVVNDALVAGASALGFGRTKLDAETLYVTTVAGNVVAVDTAGVPGRKRPPVAHAPCQASFRGYVTGDLDAGLAD</sequence>